<sequence>MSLIGFELVSNRALSVLPNYTFSMSILWNKEKLPSSIGKDIYHESGLILPNKRIAATGRMHYLSENTINRFDPFQTAPCLLIKCPSTHPVNLQVEIVLPREGFIEPIDRTTILYFLKKEKGTIKRIPLYFDSSFIQKTQPKQLYVDVSFILPKHCP</sequence>
<accession>A0A6I1FHQ3</accession>
<reference evidence="1 2" key="1">
    <citation type="submission" date="2019-10" db="EMBL/GenBank/DDBJ databases">
        <title>Bacillus aerolatum sp. nov., isolated from bioaerosol of sport playgrounds.</title>
        <authorList>
            <person name="Chen P."/>
            <person name="Zhang G."/>
        </authorList>
    </citation>
    <scope>NUCLEOTIDE SEQUENCE [LARGE SCALE GENOMIC DNA]</scope>
    <source>
        <strain evidence="1 2">CX253</strain>
    </source>
</reference>
<dbReference type="Proteomes" id="UP000429595">
    <property type="component" value="Unassembled WGS sequence"/>
</dbReference>
<dbReference type="EMBL" id="WEIO01000008">
    <property type="protein sequence ID" value="KAB7705603.1"/>
    <property type="molecule type" value="Genomic_DNA"/>
</dbReference>
<protein>
    <submittedName>
        <fullName evidence="1">Uncharacterized protein</fullName>
    </submittedName>
</protein>
<dbReference type="RefSeq" id="WP_152152930.1">
    <property type="nucleotide sequence ID" value="NZ_WEIO01000008.1"/>
</dbReference>
<gene>
    <name evidence="1" type="ORF">F9802_13795</name>
</gene>
<keyword evidence="2" id="KW-1185">Reference proteome</keyword>
<organism evidence="1 2">
    <name type="scientific">Bacillus aerolatus</name>
    <dbReference type="NCBI Taxonomy" id="2653354"/>
    <lineage>
        <taxon>Bacteria</taxon>
        <taxon>Bacillati</taxon>
        <taxon>Bacillota</taxon>
        <taxon>Bacilli</taxon>
        <taxon>Bacillales</taxon>
        <taxon>Bacillaceae</taxon>
        <taxon>Bacillus</taxon>
    </lineage>
</organism>
<evidence type="ECO:0000313" key="2">
    <source>
        <dbReference type="Proteomes" id="UP000429595"/>
    </source>
</evidence>
<dbReference type="AlphaFoldDB" id="A0A6I1FHQ3"/>
<comment type="caution">
    <text evidence="1">The sequence shown here is derived from an EMBL/GenBank/DDBJ whole genome shotgun (WGS) entry which is preliminary data.</text>
</comment>
<name>A0A6I1FHQ3_9BACI</name>
<evidence type="ECO:0000313" key="1">
    <source>
        <dbReference type="EMBL" id="KAB7705603.1"/>
    </source>
</evidence>
<proteinExistence type="predicted"/>